<feature type="compositionally biased region" description="Basic and acidic residues" evidence="1">
    <location>
        <begin position="17"/>
        <end position="42"/>
    </location>
</feature>
<name>A0A2G8Y107_TOXGO</name>
<comment type="caution">
    <text evidence="2">The sequence shown here is derived from an EMBL/GenBank/DDBJ whole genome shotgun (WGS) entry which is preliminary data.</text>
</comment>
<protein>
    <submittedName>
        <fullName evidence="2">Uncharacterized protein</fullName>
    </submittedName>
</protein>
<dbReference type="AlphaFoldDB" id="A0A2G8Y107"/>
<gene>
    <name evidence="2" type="ORF">TGCOUG_393360</name>
</gene>
<reference evidence="2 3" key="1">
    <citation type="journal article" date="2016" name="Nat. Commun.">
        <title>Local admixture of amplified and diversified secreted pathogenesis determinants shapes mosaic Toxoplasma gondii genomes.</title>
        <authorList>
            <person name="Lorenzi H."/>
            <person name="Khan A."/>
            <person name="Behnke M.S."/>
            <person name="Namasivayam S."/>
            <person name="Swapna L.S."/>
            <person name="Hadjithomas M."/>
            <person name="Karamycheva S."/>
            <person name="Pinney D."/>
            <person name="Brunk B.P."/>
            <person name="Ajioka J.W."/>
            <person name="Ajzenberg D."/>
            <person name="Boothroyd J.C."/>
            <person name="Boyle J.P."/>
            <person name="Darde M.L."/>
            <person name="Diaz-Miranda M.A."/>
            <person name="Dubey J.P."/>
            <person name="Fritz H.M."/>
            <person name="Gennari S.M."/>
            <person name="Gregory B.D."/>
            <person name="Kim K."/>
            <person name="Saeij J.P."/>
            <person name="Su C."/>
            <person name="White M.W."/>
            <person name="Zhu X.Q."/>
            <person name="Howe D.K."/>
            <person name="Rosenthal B.M."/>
            <person name="Grigg M.E."/>
            <person name="Parkinson J."/>
            <person name="Liu L."/>
            <person name="Kissinger J.C."/>
            <person name="Roos D.S."/>
            <person name="Sibley L.D."/>
        </authorList>
    </citation>
    <scope>NUCLEOTIDE SEQUENCE [LARGE SCALE GENOMIC DNA]</scope>
    <source>
        <strain evidence="2 3">COUG</strain>
    </source>
</reference>
<feature type="compositionally biased region" description="Basic residues" evidence="1">
    <location>
        <begin position="53"/>
        <end position="65"/>
    </location>
</feature>
<dbReference type="EMBL" id="AGQR02001720">
    <property type="protein sequence ID" value="PIM00957.1"/>
    <property type="molecule type" value="Genomic_DNA"/>
</dbReference>
<proteinExistence type="predicted"/>
<dbReference type="VEuPathDB" id="ToxoDB:TGCOUG_393360"/>
<evidence type="ECO:0000256" key="1">
    <source>
        <dbReference type="SAM" id="MobiDB-lite"/>
    </source>
</evidence>
<dbReference type="Proteomes" id="UP000236343">
    <property type="component" value="Unassembled WGS sequence"/>
</dbReference>
<feature type="compositionally biased region" description="Basic and acidic residues" evidence="1">
    <location>
        <begin position="66"/>
        <end position="84"/>
    </location>
</feature>
<evidence type="ECO:0000313" key="2">
    <source>
        <dbReference type="EMBL" id="PIM00957.1"/>
    </source>
</evidence>
<feature type="region of interest" description="Disordered" evidence="1">
    <location>
        <begin position="1"/>
        <end position="87"/>
    </location>
</feature>
<organism evidence="2 3">
    <name type="scientific">Toxoplasma gondii COUG</name>
    <dbReference type="NCBI Taxonomy" id="1074873"/>
    <lineage>
        <taxon>Eukaryota</taxon>
        <taxon>Sar</taxon>
        <taxon>Alveolata</taxon>
        <taxon>Apicomplexa</taxon>
        <taxon>Conoidasida</taxon>
        <taxon>Coccidia</taxon>
        <taxon>Eucoccidiorida</taxon>
        <taxon>Eimeriorina</taxon>
        <taxon>Sarcocystidae</taxon>
        <taxon>Toxoplasma</taxon>
    </lineage>
</organism>
<accession>A0A2G8Y107</accession>
<sequence>MPLSRSVPTRRPCKGAENNEKRGEKRTGAEVERQAKGRRAEASEDDEREEKEKRRRKRRKRRRARKVQDAEGERSKQKNPRDTEAVQSDAAVLVWSNAGDGSPSPTTSIVSYSSESTFSFFCLWWRSSSARRRLTDLGPSRAFARPVGILRLLVEAFRTCFASLAPPSLSPLPCSLPSGVSAFRFR</sequence>
<evidence type="ECO:0000313" key="3">
    <source>
        <dbReference type="Proteomes" id="UP000236343"/>
    </source>
</evidence>